<keyword evidence="2" id="KW-1185">Reference proteome</keyword>
<evidence type="ECO:0000313" key="1">
    <source>
        <dbReference type="EMBL" id="KAK2959784.1"/>
    </source>
</evidence>
<organism evidence="1 2">
    <name type="scientific">Blattamonas nauphoetae</name>
    <dbReference type="NCBI Taxonomy" id="2049346"/>
    <lineage>
        <taxon>Eukaryota</taxon>
        <taxon>Metamonada</taxon>
        <taxon>Preaxostyla</taxon>
        <taxon>Oxymonadida</taxon>
        <taxon>Blattamonas</taxon>
    </lineage>
</organism>
<accession>A0ABQ9Y7X6</accession>
<evidence type="ECO:0000313" key="2">
    <source>
        <dbReference type="Proteomes" id="UP001281761"/>
    </source>
</evidence>
<comment type="caution">
    <text evidence="1">The sequence shown here is derived from an EMBL/GenBank/DDBJ whole genome shotgun (WGS) entry which is preliminary data.</text>
</comment>
<reference evidence="1 2" key="1">
    <citation type="journal article" date="2022" name="bioRxiv">
        <title>Genomics of Preaxostyla Flagellates Illuminates Evolutionary Transitions and the Path Towards Mitochondrial Loss.</title>
        <authorList>
            <person name="Novak L.V.F."/>
            <person name="Treitli S.C."/>
            <person name="Pyrih J."/>
            <person name="Halakuc P."/>
            <person name="Pipaliya S.V."/>
            <person name="Vacek V."/>
            <person name="Brzon O."/>
            <person name="Soukal P."/>
            <person name="Eme L."/>
            <person name="Dacks J.B."/>
            <person name="Karnkowska A."/>
            <person name="Elias M."/>
            <person name="Hampl V."/>
        </authorList>
    </citation>
    <scope>NUCLEOTIDE SEQUENCE [LARGE SCALE GENOMIC DNA]</scope>
    <source>
        <strain evidence="1">NAU3</strain>
        <tissue evidence="1">Gut</tissue>
    </source>
</reference>
<name>A0ABQ9Y7X6_9EUKA</name>
<proteinExistence type="predicted"/>
<sequence>MDGPDFLTKSSSFVIGFSTSQLSLLLDVCSDDLRQNSSNTLQPQGTDDERSLIRLNLSDSSEPMQTHQPSVLKDFIDREWPFVISHVLESSQFESSLESRDHNVTVVII</sequence>
<protein>
    <submittedName>
        <fullName evidence="1">Uncharacterized protein</fullName>
    </submittedName>
</protein>
<dbReference type="EMBL" id="JARBJD010000027">
    <property type="protein sequence ID" value="KAK2959784.1"/>
    <property type="molecule type" value="Genomic_DNA"/>
</dbReference>
<gene>
    <name evidence="1" type="ORF">BLNAU_5273</name>
</gene>
<dbReference type="Proteomes" id="UP001281761">
    <property type="component" value="Unassembled WGS sequence"/>
</dbReference>